<protein>
    <recommendedName>
        <fullName evidence="3">MHC class I antigen</fullName>
    </recommendedName>
</protein>
<dbReference type="AlphaFoldDB" id="A0ABD0QZN6"/>
<accession>A0ABD0QZN6</accession>
<feature type="non-terminal residue" evidence="1">
    <location>
        <position position="1"/>
    </location>
</feature>
<comment type="caution">
    <text evidence="1">The sequence shown here is derived from an EMBL/GenBank/DDBJ whole genome shotgun (WGS) entry which is preliminary data.</text>
</comment>
<evidence type="ECO:0000313" key="1">
    <source>
        <dbReference type="EMBL" id="KAL0191075.1"/>
    </source>
</evidence>
<organism evidence="1 2">
    <name type="scientific">Cirrhinus mrigala</name>
    <name type="common">Mrigala</name>
    <dbReference type="NCBI Taxonomy" id="683832"/>
    <lineage>
        <taxon>Eukaryota</taxon>
        <taxon>Metazoa</taxon>
        <taxon>Chordata</taxon>
        <taxon>Craniata</taxon>
        <taxon>Vertebrata</taxon>
        <taxon>Euteleostomi</taxon>
        <taxon>Actinopterygii</taxon>
        <taxon>Neopterygii</taxon>
        <taxon>Teleostei</taxon>
        <taxon>Ostariophysi</taxon>
        <taxon>Cypriniformes</taxon>
        <taxon>Cyprinidae</taxon>
        <taxon>Labeoninae</taxon>
        <taxon>Labeonini</taxon>
        <taxon>Cirrhinus</taxon>
    </lineage>
</organism>
<feature type="non-terminal residue" evidence="1">
    <location>
        <position position="87"/>
    </location>
</feature>
<keyword evidence="2" id="KW-1185">Reference proteome</keyword>
<name>A0ABD0QZN6_CIRMR</name>
<gene>
    <name evidence="1" type="ORF">M9458_013773</name>
</gene>
<evidence type="ECO:0008006" key="3">
    <source>
        <dbReference type="Google" id="ProtNLM"/>
    </source>
</evidence>
<reference evidence="1 2" key="1">
    <citation type="submission" date="2024-05" db="EMBL/GenBank/DDBJ databases">
        <title>Genome sequencing and assembly of Indian major carp, Cirrhinus mrigala (Hamilton, 1822).</title>
        <authorList>
            <person name="Mohindra V."/>
            <person name="Chowdhury L.M."/>
            <person name="Lal K."/>
            <person name="Jena J.K."/>
        </authorList>
    </citation>
    <scope>NUCLEOTIDE SEQUENCE [LARGE SCALE GENOMIC DNA]</scope>
    <source>
        <strain evidence="1">CM1030</strain>
        <tissue evidence="1">Blood</tissue>
    </source>
</reference>
<proteinExistence type="predicted"/>
<sequence>IRCLRGQQGLRGQPSFDGIHIVNHYGGDNESYQSSDEDGVKLLEAGSHYIQTWRTLKARVMRKEMPYDLACPQMAAIRQQQCDHIDR</sequence>
<dbReference type="EMBL" id="JAMKFB020000006">
    <property type="protein sequence ID" value="KAL0191075.1"/>
    <property type="molecule type" value="Genomic_DNA"/>
</dbReference>
<evidence type="ECO:0000313" key="2">
    <source>
        <dbReference type="Proteomes" id="UP001529510"/>
    </source>
</evidence>
<dbReference type="Proteomes" id="UP001529510">
    <property type="component" value="Unassembled WGS sequence"/>
</dbReference>